<reference evidence="1 2" key="1">
    <citation type="submission" date="2018-03" db="EMBL/GenBank/DDBJ databases">
        <title>Alkalicoccus saliphilus sp. nov., isolated from a mineral pool.</title>
        <authorList>
            <person name="Zhao B."/>
        </authorList>
    </citation>
    <scope>NUCLEOTIDE SEQUENCE [LARGE SCALE GENOMIC DNA]</scope>
    <source>
        <strain evidence="1 2">6AG</strain>
    </source>
</reference>
<gene>
    <name evidence="1" type="ORF">C6Y45_16975</name>
</gene>
<comment type="caution">
    <text evidence="1">The sequence shown here is derived from an EMBL/GenBank/DDBJ whole genome shotgun (WGS) entry which is preliminary data.</text>
</comment>
<evidence type="ECO:0000313" key="2">
    <source>
        <dbReference type="Proteomes" id="UP000240509"/>
    </source>
</evidence>
<sequence length="82" mass="10016">MKTRGRLLFCLYREKWDEEMGRPEELEAEYFQLFTGRTFFDDLSQKKTFLRFVLIWKRRKPLSILPTFSGILSTFFRIVKLV</sequence>
<organism evidence="1 2">
    <name type="scientific">Alkalicoccus saliphilus</name>
    <dbReference type="NCBI Taxonomy" id="200989"/>
    <lineage>
        <taxon>Bacteria</taxon>
        <taxon>Bacillati</taxon>
        <taxon>Bacillota</taxon>
        <taxon>Bacilli</taxon>
        <taxon>Bacillales</taxon>
        <taxon>Bacillaceae</taxon>
        <taxon>Alkalicoccus</taxon>
    </lineage>
</organism>
<dbReference type="EMBL" id="PZJJ01000060">
    <property type="protein sequence ID" value="PTL37353.1"/>
    <property type="molecule type" value="Genomic_DNA"/>
</dbReference>
<name>A0A2T4U1T4_9BACI</name>
<dbReference type="Proteomes" id="UP000240509">
    <property type="component" value="Unassembled WGS sequence"/>
</dbReference>
<protein>
    <submittedName>
        <fullName evidence="1">Uncharacterized protein</fullName>
    </submittedName>
</protein>
<proteinExistence type="predicted"/>
<evidence type="ECO:0000313" key="1">
    <source>
        <dbReference type="EMBL" id="PTL37353.1"/>
    </source>
</evidence>
<dbReference type="AlphaFoldDB" id="A0A2T4U1T4"/>
<keyword evidence="2" id="KW-1185">Reference proteome</keyword>
<accession>A0A2T4U1T4</accession>